<keyword evidence="5" id="KW-1185">Reference proteome</keyword>
<dbReference type="PROSITE" id="PS50297">
    <property type="entry name" value="ANK_REP_REGION"/>
    <property type="match status" value="2"/>
</dbReference>
<dbReference type="AlphaFoldDB" id="A0A232ERE1"/>
<dbReference type="PRINTS" id="PR01415">
    <property type="entry name" value="ANKYRIN"/>
</dbReference>
<evidence type="ECO:0000256" key="1">
    <source>
        <dbReference type="ARBA" id="ARBA00022737"/>
    </source>
</evidence>
<dbReference type="Proteomes" id="UP000215335">
    <property type="component" value="Unassembled WGS sequence"/>
</dbReference>
<feature type="repeat" description="ANK" evidence="3">
    <location>
        <begin position="129"/>
        <end position="162"/>
    </location>
</feature>
<dbReference type="InterPro" id="IPR002110">
    <property type="entry name" value="Ankyrin_rpt"/>
</dbReference>
<dbReference type="PANTHER" id="PTHR24198:SF165">
    <property type="entry name" value="ANKYRIN REPEAT-CONTAINING PROTEIN-RELATED"/>
    <property type="match status" value="1"/>
</dbReference>
<gene>
    <name evidence="4" type="ORF">TSAR_004258</name>
</gene>
<accession>A0A232ERE1</accession>
<evidence type="ECO:0000313" key="4">
    <source>
        <dbReference type="EMBL" id="OXU20846.1"/>
    </source>
</evidence>
<evidence type="ECO:0000256" key="3">
    <source>
        <dbReference type="PROSITE-ProRule" id="PRU00023"/>
    </source>
</evidence>
<dbReference type="Gene3D" id="1.25.40.20">
    <property type="entry name" value="Ankyrin repeat-containing domain"/>
    <property type="match status" value="2"/>
</dbReference>
<dbReference type="GO" id="GO:0005737">
    <property type="term" value="C:cytoplasm"/>
    <property type="evidence" value="ECO:0007669"/>
    <property type="project" value="TreeGrafter"/>
</dbReference>
<name>A0A232ERE1_9HYME</name>
<dbReference type="STRING" id="543379.A0A232ERE1"/>
<dbReference type="SMART" id="SM00248">
    <property type="entry name" value="ANK"/>
    <property type="match status" value="3"/>
</dbReference>
<dbReference type="PROSITE" id="PS50088">
    <property type="entry name" value="ANK_REPEAT"/>
    <property type="match status" value="2"/>
</dbReference>
<keyword evidence="1" id="KW-0677">Repeat</keyword>
<dbReference type="SUPFAM" id="SSF48403">
    <property type="entry name" value="Ankyrin repeat"/>
    <property type="match status" value="1"/>
</dbReference>
<keyword evidence="2 3" id="KW-0040">ANK repeat</keyword>
<protein>
    <submittedName>
        <fullName evidence="4">Uncharacterized protein</fullName>
    </submittedName>
</protein>
<evidence type="ECO:0000313" key="5">
    <source>
        <dbReference type="Proteomes" id="UP000215335"/>
    </source>
</evidence>
<sequence>MVLEQGLNIIKQSPNHELLVCLLWIVVLCDLDDEVKVLLKSGANVNVLLGDHPMMFLEKELTILHALLRKDSSTSNKQLIELVTNYGANLQARDCDGQTTLHYVAMTGRIREAKLLLKKGANSNAADNNGMTPLLVAAQSVKANELLQLLITHGADVTARDVDGRNILHWLAYAPVEHAGLVWAAKENLLTNTKH</sequence>
<evidence type="ECO:0000256" key="2">
    <source>
        <dbReference type="ARBA" id="ARBA00023043"/>
    </source>
</evidence>
<organism evidence="4 5">
    <name type="scientific">Trichomalopsis sarcophagae</name>
    <dbReference type="NCBI Taxonomy" id="543379"/>
    <lineage>
        <taxon>Eukaryota</taxon>
        <taxon>Metazoa</taxon>
        <taxon>Ecdysozoa</taxon>
        <taxon>Arthropoda</taxon>
        <taxon>Hexapoda</taxon>
        <taxon>Insecta</taxon>
        <taxon>Pterygota</taxon>
        <taxon>Neoptera</taxon>
        <taxon>Endopterygota</taxon>
        <taxon>Hymenoptera</taxon>
        <taxon>Apocrita</taxon>
        <taxon>Proctotrupomorpha</taxon>
        <taxon>Chalcidoidea</taxon>
        <taxon>Pteromalidae</taxon>
        <taxon>Pteromalinae</taxon>
        <taxon>Trichomalopsis</taxon>
    </lineage>
</organism>
<comment type="caution">
    <text evidence="4">The sequence shown here is derived from an EMBL/GenBank/DDBJ whole genome shotgun (WGS) entry which is preliminary data.</text>
</comment>
<dbReference type="EMBL" id="NNAY01002660">
    <property type="protein sequence ID" value="OXU20846.1"/>
    <property type="molecule type" value="Genomic_DNA"/>
</dbReference>
<dbReference type="InterPro" id="IPR036770">
    <property type="entry name" value="Ankyrin_rpt-contain_sf"/>
</dbReference>
<feature type="repeat" description="ANK" evidence="3">
    <location>
        <begin position="96"/>
        <end position="128"/>
    </location>
</feature>
<dbReference type="Pfam" id="PF12796">
    <property type="entry name" value="Ank_2"/>
    <property type="match status" value="1"/>
</dbReference>
<reference evidence="4 5" key="1">
    <citation type="journal article" date="2017" name="Curr. Biol.">
        <title>The Evolution of Venom by Co-option of Single-Copy Genes.</title>
        <authorList>
            <person name="Martinson E.O."/>
            <person name="Mrinalini"/>
            <person name="Kelkar Y.D."/>
            <person name="Chang C.H."/>
            <person name="Werren J.H."/>
        </authorList>
    </citation>
    <scope>NUCLEOTIDE SEQUENCE [LARGE SCALE GENOMIC DNA]</scope>
    <source>
        <strain evidence="4 5">Alberta</strain>
        <tissue evidence="4">Whole body</tissue>
    </source>
</reference>
<dbReference type="PANTHER" id="PTHR24198">
    <property type="entry name" value="ANKYRIN REPEAT AND PROTEIN KINASE DOMAIN-CONTAINING PROTEIN"/>
    <property type="match status" value="1"/>
</dbReference>
<proteinExistence type="predicted"/>